<evidence type="ECO:0000313" key="2">
    <source>
        <dbReference type="EMBL" id="CAG6393370.1"/>
    </source>
</evidence>
<feature type="compositionally biased region" description="Basic and acidic residues" evidence="1">
    <location>
        <begin position="242"/>
        <end position="260"/>
    </location>
</feature>
<protein>
    <submittedName>
        <fullName evidence="2">Uncharacterized protein</fullName>
    </submittedName>
</protein>
<feature type="compositionally biased region" description="Basic residues" evidence="1">
    <location>
        <begin position="40"/>
        <end position="51"/>
    </location>
</feature>
<proteinExistence type="predicted"/>
<evidence type="ECO:0000313" key="3">
    <source>
        <dbReference type="Proteomes" id="UP001152519"/>
    </source>
</evidence>
<gene>
    <name evidence="2" type="ORF">SCOCK_20401</name>
</gene>
<feature type="compositionally biased region" description="Basic and acidic residues" evidence="1">
    <location>
        <begin position="52"/>
        <end position="64"/>
    </location>
</feature>
<dbReference type="Proteomes" id="UP001152519">
    <property type="component" value="Unassembled WGS sequence"/>
</dbReference>
<accession>A0A9W4DTR2</accession>
<comment type="caution">
    <text evidence="2">The sequence shown here is derived from an EMBL/GenBank/DDBJ whole genome shotgun (WGS) entry which is preliminary data.</text>
</comment>
<sequence length="260" mass="29614">MGRRDHLLAGGRRLQHRRAGRQGAGRRAPRLGDALPVRQPRQRRCALRHHRTGDPGRPADDHPLRRGPGHHRHPHGRRPLPAREGPRRRHRRRGAALRRPGLRAAQPRRGLRARAVRRVRAHHPLLGRLAGRGPPHPRTAPAGGHLRRRLHRRRPARGPGRRRQGRQGRRAGRRRLRRRRRRLEVPVDRHLHRTEHRGRGGRAARPALGLSPGPPEPRPAPHERRTGGCPVRRIAVLLPSAADHKSPSAAVRDVKDPPDW</sequence>
<feature type="compositionally biased region" description="Basic residues" evidence="1">
    <location>
        <begin position="190"/>
        <end position="202"/>
    </location>
</feature>
<keyword evidence="3" id="KW-1185">Reference proteome</keyword>
<dbReference type="AlphaFoldDB" id="A0A9W4DTR2"/>
<reference evidence="2" key="1">
    <citation type="submission" date="2021-05" db="EMBL/GenBank/DDBJ databases">
        <authorList>
            <person name="Arsene-Ploetze F."/>
        </authorList>
    </citation>
    <scope>NUCLEOTIDE SEQUENCE</scope>
    <source>
        <strain evidence="2">DSM 42138</strain>
    </source>
</reference>
<feature type="compositionally biased region" description="Basic residues" evidence="1">
    <location>
        <begin position="109"/>
        <end position="125"/>
    </location>
</feature>
<evidence type="ECO:0000256" key="1">
    <source>
        <dbReference type="SAM" id="MobiDB-lite"/>
    </source>
</evidence>
<feature type="compositionally biased region" description="Low complexity" evidence="1">
    <location>
        <begin position="97"/>
        <end position="108"/>
    </location>
</feature>
<feature type="compositionally biased region" description="Basic residues" evidence="1">
    <location>
        <begin position="65"/>
        <end position="96"/>
    </location>
</feature>
<feature type="region of interest" description="Disordered" evidence="1">
    <location>
        <begin position="1"/>
        <end position="260"/>
    </location>
</feature>
<dbReference type="EMBL" id="CAJSLV010000048">
    <property type="protein sequence ID" value="CAG6393370.1"/>
    <property type="molecule type" value="Genomic_DNA"/>
</dbReference>
<organism evidence="2 3">
    <name type="scientific">Actinacidiphila cocklensis</name>
    <dbReference type="NCBI Taxonomy" id="887465"/>
    <lineage>
        <taxon>Bacteria</taxon>
        <taxon>Bacillati</taxon>
        <taxon>Actinomycetota</taxon>
        <taxon>Actinomycetes</taxon>
        <taxon>Kitasatosporales</taxon>
        <taxon>Streptomycetaceae</taxon>
        <taxon>Actinacidiphila</taxon>
    </lineage>
</organism>
<name>A0A9W4DTR2_9ACTN</name>
<feature type="compositionally biased region" description="Basic residues" evidence="1">
    <location>
        <begin position="145"/>
        <end position="182"/>
    </location>
</feature>